<keyword evidence="2" id="KW-1185">Reference proteome</keyword>
<reference evidence="1 2" key="1">
    <citation type="submission" date="2022-02" db="EMBL/GenBank/DDBJ databases">
        <title>Genomic structural plasticity of rodent-associated Bartonella in nature.</title>
        <authorList>
            <person name="Sousa K.C.M."/>
            <person name="Gutierrez R."/>
            <person name="Yahalomi D."/>
            <person name="Shalit T."/>
            <person name="Markus B."/>
            <person name="Nachum-Biala Y."/>
            <person name="Hawlena H."/>
            <person name="Marcos-Hadad E."/>
            <person name="Hazkani-Covo E."/>
            <person name="Neves H.R."/>
            <person name="Covo S."/>
            <person name="Harrus S."/>
        </authorList>
    </citation>
    <scope>NUCLEOTIDE SEQUENCE [LARGE SCALE GENOMIC DNA]</scope>
    <source>
        <strain evidence="1 2">B35_1_2</strain>
    </source>
</reference>
<evidence type="ECO:0000313" key="2">
    <source>
        <dbReference type="Proteomes" id="UP000829580"/>
    </source>
</evidence>
<dbReference type="RefSeq" id="WP_167309298.1">
    <property type="nucleotide sequence ID" value="NZ_CP031844.2"/>
</dbReference>
<name>A0ABY3VWN5_9HYPH</name>
<organism evidence="1 2">
    <name type="scientific">Bartonella krasnovii</name>
    <dbReference type="NCBI Taxonomy" id="2267275"/>
    <lineage>
        <taxon>Bacteria</taxon>
        <taxon>Pseudomonadati</taxon>
        <taxon>Pseudomonadota</taxon>
        <taxon>Alphaproteobacteria</taxon>
        <taxon>Hyphomicrobiales</taxon>
        <taxon>Bartonellaceae</taxon>
        <taxon>Bartonella</taxon>
    </lineage>
</organism>
<accession>A0ABY3VWN5</accession>
<dbReference type="GeneID" id="71062340"/>
<dbReference type="EMBL" id="CP093033">
    <property type="protein sequence ID" value="UNF29792.1"/>
    <property type="molecule type" value="Genomic_DNA"/>
</dbReference>
<gene>
    <name evidence="1" type="ORF">MNL13_03275</name>
</gene>
<sequence>MEKGSWFNNISRFFVPPDQGEHPLVRMSKIGADGLIQNSAHRPSN</sequence>
<dbReference type="Proteomes" id="UP000829580">
    <property type="component" value="Chromosome"/>
</dbReference>
<protein>
    <submittedName>
        <fullName evidence="1">Uncharacterized protein</fullName>
    </submittedName>
</protein>
<proteinExistence type="predicted"/>
<evidence type="ECO:0000313" key="1">
    <source>
        <dbReference type="EMBL" id="UNF29792.1"/>
    </source>
</evidence>